<organism evidence="1 2">
    <name type="scientific">Caldalkalibacillus thermarum (strain TA2.A1)</name>
    <dbReference type="NCBI Taxonomy" id="986075"/>
    <lineage>
        <taxon>Bacteria</taxon>
        <taxon>Bacillati</taxon>
        <taxon>Bacillota</taxon>
        <taxon>Bacilli</taxon>
        <taxon>Bacillales</taxon>
        <taxon>Bacillaceae</taxon>
        <taxon>Caldalkalibacillus</taxon>
    </lineage>
</organism>
<gene>
    <name evidence="1" type="ORF">CathTA2_2443</name>
</gene>
<evidence type="ECO:0000313" key="2">
    <source>
        <dbReference type="Proteomes" id="UP000010716"/>
    </source>
</evidence>
<proteinExistence type="predicted"/>
<name>F5L9D8_CALTT</name>
<reference evidence="1 2" key="1">
    <citation type="journal article" date="2011" name="J. Bacteriol.">
        <title>Draft genome sequence of the thermoalkaliphilic Caldalkalibacillus thermarum strain TA2.A1.</title>
        <authorList>
            <person name="Kalamorz F."/>
            <person name="Keis S."/>
            <person name="McMillan D.G."/>
            <person name="Olsson K."/>
            <person name="Stanton J.A."/>
            <person name="Stockwell P."/>
            <person name="Black M.A."/>
            <person name="Klingeman D.M."/>
            <person name="Land M.L."/>
            <person name="Han C.S."/>
            <person name="Martin S.L."/>
            <person name="Becher S.A."/>
            <person name="Peddie C.J."/>
            <person name="Morgan H.W."/>
            <person name="Matthies D."/>
            <person name="Preiss L."/>
            <person name="Meier T."/>
            <person name="Brown S.D."/>
            <person name="Cook G.M."/>
        </authorList>
    </citation>
    <scope>NUCLEOTIDE SEQUENCE [LARGE SCALE GENOMIC DNA]</scope>
    <source>
        <strain evidence="1 2">TA2.A1</strain>
    </source>
</reference>
<sequence>MKQYIYRRDDGMELRRNRRSLWLPLRGYRLVEVVEYKTHKKAG</sequence>
<dbReference type="Proteomes" id="UP000010716">
    <property type="component" value="Unassembled WGS sequence"/>
</dbReference>
<dbReference type="AlphaFoldDB" id="F5L9D8"/>
<accession>F5L9D8</accession>
<dbReference type="RefSeq" id="WP_007505819.1">
    <property type="nucleotide sequence ID" value="NZ_AFCE01000156.1"/>
</dbReference>
<protein>
    <submittedName>
        <fullName evidence="1">Uncharacterized protein</fullName>
    </submittedName>
</protein>
<dbReference type="EMBL" id="AFCE01000156">
    <property type="protein sequence ID" value="EGL82080.1"/>
    <property type="molecule type" value="Genomic_DNA"/>
</dbReference>
<comment type="caution">
    <text evidence="1">The sequence shown here is derived from an EMBL/GenBank/DDBJ whole genome shotgun (WGS) entry which is preliminary data.</text>
</comment>
<evidence type="ECO:0000313" key="1">
    <source>
        <dbReference type="EMBL" id="EGL82080.1"/>
    </source>
</evidence>